<proteinExistence type="predicted"/>
<evidence type="ECO:0000256" key="1">
    <source>
        <dbReference type="ARBA" id="ARBA00004141"/>
    </source>
</evidence>
<feature type="transmembrane region" description="Helical" evidence="6">
    <location>
        <begin position="173"/>
        <end position="195"/>
    </location>
</feature>
<feature type="transmembrane region" description="Helical" evidence="6">
    <location>
        <begin position="108"/>
        <end position="127"/>
    </location>
</feature>
<dbReference type="InterPro" id="IPR011701">
    <property type="entry name" value="MFS"/>
</dbReference>
<dbReference type="Proteomes" id="UP000194873">
    <property type="component" value="Unassembled WGS sequence"/>
</dbReference>
<accession>A0A243WKC2</accession>
<dbReference type="EMBL" id="MTSE01000001">
    <property type="protein sequence ID" value="OUJ76049.1"/>
    <property type="molecule type" value="Genomic_DNA"/>
</dbReference>
<evidence type="ECO:0000313" key="9">
    <source>
        <dbReference type="Proteomes" id="UP000194873"/>
    </source>
</evidence>
<keyword evidence="9" id="KW-1185">Reference proteome</keyword>
<reference evidence="8 9" key="1">
    <citation type="submission" date="2017-01" db="EMBL/GenBank/DDBJ databases">
        <title>A new Hymenobacter.</title>
        <authorList>
            <person name="Liang Y."/>
            <person name="Feng F."/>
        </authorList>
    </citation>
    <scope>NUCLEOTIDE SEQUENCE [LARGE SCALE GENOMIC DNA]</scope>
    <source>
        <strain evidence="8">MIMBbqt21</strain>
    </source>
</reference>
<dbReference type="RefSeq" id="WP_179197546.1">
    <property type="nucleotide sequence ID" value="NZ_MTSE01000001.1"/>
</dbReference>
<evidence type="ECO:0000259" key="7">
    <source>
        <dbReference type="PROSITE" id="PS50850"/>
    </source>
</evidence>
<dbReference type="GO" id="GO:0016020">
    <property type="term" value="C:membrane"/>
    <property type="evidence" value="ECO:0007669"/>
    <property type="project" value="UniProtKB-SubCell"/>
</dbReference>
<evidence type="ECO:0000256" key="4">
    <source>
        <dbReference type="ARBA" id="ARBA00022989"/>
    </source>
</evidence>
<gene>
    <name evidence="8" type="ORF">BXP70_01885</name>
</gene>
<keyword evidence="4 6" id="KW-1133">Transmembrane helix</keyword>
<evidence type="ECO:0000256" key="5">
    <source>
        <dbReference type="ARBA" id="ARBA00023136"/>
    </source>
</evidence>
<keyword evidence="5 6" id="KW-0472">Membrane</keyword>
<feature type="transmembrane region" description="Helical" evidence="6">
    <location>
        <begin position="207"/>
        <end position="225"/>
    </location>
</feature>
<evidence type="ECO:0000313" key="8">
    <source>
        <dbReference type="EMBL" id="OUJ76049.1"/>
    </source>
</evidence>
<dbReference type="CDD" id="cd17353">
    <property type="entry name" value="MFS_OFA_like"/>
    <property type="match status" value="1"/>
</dbReference>
<sequence>MATTSLLDTSPASTSFLDRSRTIAGPGYNRWLVPPAALAIHLAIGQAYAFSVFNKPLGSLISGDPNAPAPTDWTPGQIGWTFSIAIVLLGLSAAVFGKWLERVGPRKAMMAASLCFGGGFLIGSLGVHLHSLALLYFGYGFVGGIGLGIGYISPVSTLIKWFPDRKGVATGMAIMGFGGGAMIGSPLAVALMNHFKDSAPQGVTPTFIVMGIIYLLFMQFGVWTIRVPADNWAPKGYVPSTEHNALITTGNVSADNAIKTPQFWLLWVVLLTNVTAGIGVLETASPLIQETFSDKFMGSGRGVTAAAAAGFVGLLSLFNLLGRFFWSSASDKLGRKVAYAIYFGLGILLYALIPTLGHNLQLTLYVVVACVIISMYGGGFATAPAYLSDLFGKYQVGAIHGRLLTAWSTAGVLGPLIVHNLHESAVQKGLTGAAAYQNVFYTMAGLLAVGLLADLLVRPVADRYYEKGPVTIEAGGH</sequence>
<feature type="domain" description="Major facilitator superfamily (MFS) profile" evidence="7">
    <location>
        <begin position="1"/>
        <end position="462"/>
    </location>
</feature>
<dbReference type="Gene3D" id="1.20.1250.20">
    <property type="entry name" value="MFS general substrate transporter like domains"/>
    <property type="match status" value="2"/>
</dbReference>
<evidence type="ECO:0000256" key="2">
    <source>
        <dbReference type="ARBA" id="ARBA00022448"/>
    </source>
</evidence>
<feature type="transmembrane region" description="Helical" evidence="6">
    <location>
        <begin position="31"/>
        <end position="50"/>
    </location>
</feature>
<protein>
    <submittedName>
        <fullName evidence="8">MFS transporter</fullName>
    </submittedName>
</protein>
<dbReference type="InterPro" id="IPR052983">
    <property type="entry name" value="MFS_Riboflavin_Transporter"/>
</dbReference>
<dbReference type="SUPFAM" id="SSF103473">
    <property type="entry name" value="MFS general substrate transporter"/>
    <property type="match status" value="1"/>
</dbReference>
<keyword evidence="3 6" id="KW-0812">Transmembrane</keyword>
<feature type="transmembrane region" description="Helical" evidence="6">
    <location>
        <begin position="263"/>
        <end position="281"/>
    </location>
</feature>
<evidence type="ECO:0000256" key="6">
    <source>
        <dbReference type="SAM" id="Phobius"/>
    </source>
</evidence>
<feature type="transmembrane region" description="Helical" evidence="6">
    <location>
        <begin position="399"/>
        <end position="418"/>
    </location>
</feature>
<feature type="transmembrane region" description="Helical" evidence="6">
    <location>
        <begin position="337"/>
        <end position="356"/>
    </location>
</feature>
<dbReference type="AlphaFoldDB" id="A0A243WKC2"/>
<dbReference type="PANTHER" id="PTHR43385:SF1">
    <property type="entry name" value="RIBOFLAVIN TRANSPORTER RIBJ"/>
    <property type="match status" value="1"/>
</dbReference>
<dbReference type="InterPro" id="IPR020846">
    <property type="entry name" value="MFS_dom"/>
</dbReference>
<feature type="transmembrane region" description="Helical" evidence="6">
    <location>
        <begin position="78"/>
        <end position="96"/>
    </location>
</feature>
<dbReference type="Pfam" id="PF07690">
    <property type="entry name" value="MFS_1"/>
    <property type="match status" value="1"/>
</dbReference>
<dbReference type="PANTHER" id="PTHR43385">
    <property type="entry name" value="RIBOFLAVIN TRANSPORTER RIBJ"/>
    <property type="match status" value="1"/>
</dbReference>
<dbReference type="PROSITE" id="PS50850">
    <property type="entry name" value="MFS"/>
    <property type="match status" value="1"/>
</dbReference>
<name>A0A243WKC2_9BACT</name>
<feature type="transmembrane region" description="Helical" evidence="6">
    <location>
        <begin position="362"/>
        <end position="387"/>
    </location>
</feature>
<dbReference type="InterPro" id="IPR036259">
    <property type="entry name" value="MFS_trans_sf"/>
</dbReference>
<dbReference type="GO" id="GO:0022857">
    <property type="term" value="F:transmembrane transporter activity"/>
    <property type="evidence" value="ECO:0007669"/>
    <property type="project" value="InterPro"/>
</dbReference>
<organism evidence="8 9">
    <name type="scientific">Hymenobacter crusticola</name>
    <dbReference type="NCBI Taxonomy" id="1770526"/>
    <lineage>
        <taxon>Bacteria</taxon>
        <taxon>Pseudomonadati</taxon>
        <taxon>Bacteroidota</taxon>
        <taxon>Cytophagia</taxon>
        <taxon>Cytophagales</taxon>
        <taxon>Hymenobacteraceae</taxon>
        <taxon>Hymenobacter</taxon>
    </lineage>
</organism>
<feature type="transmembrane region" description="Helical" evidence="6">
    <location>
        <begin position="301"/>
        <end position="325"/>
    </location>
</feature>
<evidence type="ECO:0000256" key="3">
    <source>
        <dbReference type="ARBA" id="ARBA00022692"/>
    </source>
</evidence>
<keyword evidence="2" id="KW-0813">Transport</keyword>
<comment type="subcellular location">
    <subcellularLocation>
        <location evidence="1">Membrane</location>
        <topology evidence="1">Multi-pass membrane protein</topology>
    </subcellularLocation>
</comment>
<feature type="transmembrane region" description="Helical" evidence="6">
    <location>
        <begin position="438"/>
        <end position="457"/>
    </location>
</feature>
<feature type="transmembrane region" description="Helical" evidence="6">
    <location>
        <begin position="133"/>
        <end position="152"/>
    </location>
</feature>
<comment type="caution">
    <text evidence="8">The sequence shown here is derived from an EMBL/GenBank/DDBJ whole genome shotgun (WGS) entry which is preliminary data.</text>
</comment>